<organism evidence="1 2">
    <name type="scientific">Streptomyces xantholiticus</name>
    <dbReference type="NCBI Taxonomy" id="68285"/>
    <lineage>
        <taxon>Bacteria</taxon>
        <taxon>Bacillati</taxon>
        <taxon>Actinomycetota</taxon>
        <taxon>Actinomycetes</taxon>
        <taxon>Kitasatosporales</taxon>
        <taxon>Streptomycetaceae</taxon>
        <taxon>Streptomyces</taxon>
    </lineage>
</organism>
<gene>
    <name evidence="1" type="ORF">ABT276_31790</name>
</gene>
<keyword evidence="2" id="KW-1185">Reference proteome</keyword>
<name>A0ABV1V457_9ACTN</name>
<dbReference type="Proteomes" id="UP001445472">
    <property type="component" value="Unassembled WGS sequence"/>
</dbReference>
<evidence type="ECO:0000313" key="2">
    <source>
        <dbReference type="Proteomes" id="UP001445472"/>
    </source>
</evidence>
<sequence length="786" mass="85992">MTSAFLDLHSFVRPPRLLVIAPQDSDWIGWSAAALGALSQVWGGCASVTLPVGTVGHPALRAVLEKLQPDHIVAYHPTGVTVDALFPGTIERVLADQGIDADSHAHGVEALRTHSWPTADDARIEEAVARLRGRYGISRIDRENHVQCASISDDAAQSLLTPLSAVTDQPSWGVPLPQVDSPAALSFAIQVGVEQVGGEQGEGSAARAQADWRKATVAGEKALLRPDLPDNVMSLLNPVTGSCIRISRGRYQETPVIVLGDQPEDFALAQLSHQVHGSTVWLPWEDLHWHEVSAAQQRLGGHLHDTVRVTSASLAPEALQARMDACWDSRGWVMNDPAEDHRRPYEITAPADLSTPGRSLVVLSSAWDQPKPIPVKESQDGSLTASLRMQPDVPAGLDPVRHRWQVCLTAPHPLPPHRRLFAKALLATEQNAYETFVRAADGGITYWSHRWDFVPAGASLIGSLAGPRLSWPSLTAILSTAAEPHLVQPSPAGKRARVAQRLLGSRTELEDMAATDRWELLRHWLPGPEREALPDHGWWELKAGAVLSWTGIAACRAPAWSLEDRRAQVDTWTAQGVLRRGLVLGCASCPIYEFYPLDEIRQHYACRRCGSSNVVEQQRWKLPLEEPQWYYELHPAVAELLTNDGNYPLLATRHLRSQAPARSALVTEEFELVDQGEAYVEFDFAVATLDALYVGEAKKRNALAANAKATKRELNKLLEGSRQLGATHLVLATAAPAWKETMLAAVKEQVHGDLRAGKNTPQIVLLTTLETTPTLTTLDDTPFAVE</sequence>
<comment type="caution">
    <text evidence="1">The sequence shown here is derived from an EMBL/GenBank/DDBJ whole genome shotgun (WGS) entry which is preliminary data.</text>
</comment>
<dbReference type="RefSeq" id="WP_351978835.1">
    <property type="nucleotide sequence ID" value="NZ_JBEPBX010000045.1"/>
</dbReference>
<protein>
    <submittedName>
        <fullName evidence="1">Uncharacterized protein</fullName>
    </submittedName>
</protein>
<accession>A0ABV1V457</accession>
<proteinExistence type="predicted"/>
<dbReference type="EMBL" id="JBEPBX010000045">
    <property type="protein sequence ID" value="MER6617814.1"/>
    <property type="molecule type" value="Genomic_DNA"/>
</dbReference>
<reference evidence="1 2" key="1">
    <citation type="submission" date="2024-06" db="EMBL/GenBank/DDBJ databases">
        <title>The Natural Products Discovery Center: Release of the First 8490 Sequenced Strains for Exploring Actinobacteria Biosynthetic Diversity.</title>
        <authorList>
            <person name="Kalkreuter E."/>
            <person name="Kautsar S.A."/>
            <person name="Yang D."/>
            <person name="Bader C.D."/>
            <person name="Teijaro C.N."/>
            <person name="Fluegel L."/>
            <person name="Davis C.M."/>
            <person name="Simpson J.R."/>
            <person name="Lauterbach L."/>
            <person name="Steele A.D."/>
            <person name="Gui C."/>
            <person name="Meng S."/>
            <person name="Li G."/>
            <person name="Viehrig K."/>
            <person name="Ye F."/>
            <person name="Su P."/>
            <person name="Kiefer A.F."/>
            <person name="Nichols A."/>
            <person name="Cepeda A.J."/>
            <person name="Yan W."/>
            <person name="Fan B."/>
            <person name="Jiang Y."/>
            <person name="Adhikari A."/>
            <person name="Zheng C.-J."/>
            <person name="Schuster L."/>
            <person name="Cowan T.M."/>
            <person name="Smanski M.J."/>
            <person name="Chevrette M.G."/>
            <person name="De Carvalho L.P.S."/>
            <person name="Shen B."/>
        </authorList>
    </citation>
    <scope>NUCLEOTIDE SEQUENCE [LARGE SCALE GENOMIC DNA]</scope>
    <source>
        <strain evidence="1 2">NPDC000837</strain>
    </source>
</reference>
<evidence type="ECO:0000313" key="1">
    <source>
        <dbReference type="EMBL" id="MER6617814.1"/>
    </source>
</evidence>